<dbReference type="Gene3D" id="3.80.10.10">
    <property type="entry name" value="Ribonuclease Inhibitor"/>
    <property type="match status" value="1"/>
</dbReference>
<proteinExistence type="predicted"/>
<sequence length="860" mass="92504">MRKGFKKALSFVLSTAMLVSLGSGLDISTAGAEDTTAGTTTEGEAAQGFYKAMVGFQTSGYDCRDGYKPDQIRADAAYNTWLTENGKTVPAYNGINIYQNGNVASLKKDGTISKPDKVELYPDAAVTDVKMTKDGEYTVSVSNLKLDETVAAGGIFNMLYVATNIPVAEGDNISVKASSIKVAGQDIATDAALPSKGDLKVGGQYIFMAADAYASETDKKGYTNLPLYYDTADKSKDLKVPEGTFDVEITFSVEGVDWSKAPTTDDVPTPAPTQVPTTAPVVTPPPVVNLKTSFDMYLSANVNDGLTPETATELISPTTGKKIQSASWGSEEMKAKVFAAKSTNKTNGKVTDAFDQKESYYVVNPESSATISKTGEYSLSVVAAGNSEDITGNGAIWFPIMINGSVSNMPTDFNIVGKSVTVGDKSYAWNAHLLQDSQGSVRLVVCNQWATEDEKADNNTITEAIPVKQGDKITFNFYVTAEAPAPAKTATPVAIAPSTSYNAYLGFQTDDWLFRDPWNNSDTGLKSKDYDYLKQVAWNHDGKTNPINVTSITDAKMEKNGVKYNLSIKGLDVKKVSSASTKFNMLFITTDIPLSMKGVEVKNAVLKIDGKKIKEYKVVPNKADASKYYQFMLADAYAPDDGTKDAPYPKGAELKTFPTDSIEVEYTVSGVDFNSKVIGVKKGKTFTQGNFKYKVTKAVVLSGDNKVTKGAVQVVGLSKKGKKKANLSLGATAKVTSKAAISTAAAVMTYKVTTLKSGAFKNSAKLKSFSFKKAANVKKLPSKVFMNCKKLKKVELNKKMKKIPAAAFKGCKNLATIKCNAKLSSVSKSAFKGCKKKIKITGKSKKANKKKIKKAYKKVK</sequence>
<keyword evidence="2" id="KW-0732">Signal</keyword>
<evidence type="ECO:0000256" key="1">
    <source>
        <dbReference type="SAM" id="MobiDB-lite"/>
    </source>
</evidence>
<dbReference type="Pfam" id="PF13306">
    <property type="entry name" value="LRR_5"/>
    <property type="match status" value="1"/>
</dbReference>
<evidence type="ECO:0000256" key="2">
    <source>
        <dbReference type="SAM" id="SignalP"/>
    </source>
</evidence>
<comment type="caution">
    <text evidence="3">The sequence shown here is derived from an EMBL/GenBank/DDBJ whole genome shotgun (WGS) entry which is preliminary data.</text>
</comment>
<organism evidence="3 4">
    <name type="scientific">Jutongia huaianensis</name>
    <dbReference type="NCBI Taxonomy" id="2763668"/>
    <lineage>
        <taxon>Bacteria</taxon>
        <taxon>Bacillati</taxon>
        <taxon>Bacillota</taxon>
        <taxon>Clostridia</taxon>
        <taxon>Lachnospirales</taxon>
        <taxon>Lachnospiraceae</taxon>
        <taxon>Jutongia</taxon>
    </lineage>
</organism>
<dbReference type="InterPro" id="IPR026906">
    <property type="entry name" value="LRR_5"/>
</dbReference>
<accession>A0ABR7N0K1</accession>
<keyword evidence="4" id="KW-1185">Reference proteome</keyword>
<dbReference type="EMBL" id="JACRSX010000002">
    <property type="protein sequence ID" value="MBC8561563.1"/>
    <property type="molecule type" value="Genomic_DNA"/>
</dbReference>
<dbReference type="SUPFAM" id="SSF52058">
    <property type="entry name" value="L domain-like"/>
    <property type="match status" value="1"/>
</dbReference>
<evidence type="ECO:0000313" key="3">
    <source>
        <dbReference type="EMBL" id="MBC8561563.1"/>
    </source>
</evidence>
<evidence type="ECO:0000313" key="4">
    <source>
        <dbReference type="Proteomes" id="UP000606193"/>
    </source>
</evidence>
<dbReference type="Proteomes" id="UP000606193">
    <property type="component" value="Unassembled WGS sequence"/>
</dbReference>
<name>A0ABR7N0K1_9FIRM</name>
<dbReference type="InterPro" id="IPR032675">
    <property type="entry name" value="LRR_dom_sf"/>
</dbReference>
<dbReference type="RefSeq" id="WP_249297236.1">
    <property type="nucleotide sequence ID" value="NZ_JACRSX010000002.1"/>
</dbReference>
<feature type="chain" id="PRO_5045714851" evidence="2">
    <location>
        <begin position="33"/>
        <end position="860"/>
    </location>
</feature>
<feature type="region of interest" description="Disordered" evidence="1">
    <location>
        <begin position="260"/>
        <end position="280"/>
    </location>
</feature>
<reference evidence="3 4" key="1">
    <citation type="submission" date="2020-08" db="EMBL/GenBank/DDBJ databases">
        <title>Genome public.</title>
        <authorList>
            <person name="Liu C."/>
            <person name="Sun Q."/>
        </authorList>
    </citation>
    <scope>NUCLEOTIDE SEQUENCE [LARGE SCALE GENOMIC DNA]</scope>
    <source>
        <strain evidence="3 4">NSJ-37</strain>
    </source>
</reference>
<feature type="signal peptide" evidence="2">
    <location>
        <begin position="1"/>
        <end position="32"/>
    </location>
</feature>
<gene>
    <name evidence="3" type="ORF">H8704_02785</name>
</gene>
<feature type="compositionally biased region" description="Low complexity" evidence="1">
    <location>
        <begin position="261"/>
        <end position="280"/>
    </location>
</feature>
<protein>
    <submittedName>
        <fullName evidence="3">Leucine-rich repeat domain-containing protein</fullName>
    </submittedName>
</protein>